<evidence type="ECO:0000313" key="2">
    <source>
        <dbReference type="Proteomes" id="UP001524435"/>
    </source>
</evidence>
<proteinExistence type="predicted"/>
<dbReference type="Gene3D" id="3.30.1980.10">
    <property type="entry name" value="Hypothetical protein YunC"/>
    <property type="match status" value="1"/>
</dbReference>
<dbReference type="Proteomes" id="UP001524435">
    <property type="component" value="Unassembled WGS sequence"/>
</dbReference>
<dbReference type="InterPro" id="IPR014931">
    <property type="entry name" value="DUF1805"/>
</dbReference>
<sequence length="96" mass="10514">MKTMQLHGEYFIAVTIRLPHNEIRLITCTHGILCTAQFSVSFTQEHRSQCVMAIVEQGDSFEELLESQIISCTAAAAAKGITVGMSGEEALFGMFS</sequence>
<accession>A0ABT1SMJ2</accession>
<dbReference type="RefSeq" id="WP_256198248.1">
    <property type="nucleotide sequence ID" value="NZ_CANTYB010000019.1"/>
</dbReference>
<gene>
    <name evidence="1" type="ORF">NE663_09255</name>
</gene>
<dbReference type="Pfam" id="PF08827">
    <property type="entry name" value="DUF1805"/>
    <property type="match status" value="1"/>
</dbReference>
<comment type="caution">
    <text evidence="1">The sequence shown here is derived from an EMBL/GenBank/DDBJ whole genome shotgun (WGS) entry which is preliminary data.</text>
</comment>
<protein>
    <submittedName>
        <fullName evidence="1">YunC family protein</fullName>
    </submittedName>
</protein>
<dbReference type="InterPro" id="IPR036493">
    <property type="entry name" value="YunC_sf"/>
</dbReference>
<keyword evidence="2" id="KW-1185">Reference proteome</keyword>
<organism evidence="1 2">
    <name type="scientific">Massilicoli timonensis</name>
    <dbReference type="NCBI Taxonomy" id="2015901"/>
    <lineage>
        <taxon>Bacteria</taxon>
        <taxon>Bacillati</taxon>
        <taxon>Bacillota</taxon>
        <taxon>Erysipelotrichia</taxon>
        <taxon>Erysipelotrichales</taxon>
        <taxon>Erysipelotrichaceae</taxon>
        <taxon>Massilicoli</taxon>
    </lineage>
</organism>
<dbReference type="EMBL" id="JANGCH010000015">
    <property type="protein sequence ID" value="MCQ5122441.1"/>
    <property type="molecule type" value="Genomic_DNA"/>
</dbReference>
<reference evidence="1 2" key="1">
    <citation type="submission" date="2022-06" db="EMBL/GenBank/DDBJ databases">
        <title>Isolation of gut microbiota from human fecal samples.</title>
        <authorList>
            <person name="Pamer E.G."/>
            <person name="Barat B."/>
            <person name="Waligurski E."/>
            <person name="Medina S."/>
            <person name="Paddock L."/>
            <person name="Mostad J."/>
        </authorList>
    </citation>
    <scope>NUCLEOTIDE SEQUENCE [LARGE SCALE GENOMIC DNA]</scope>
    <source>
        <strain evidence="1 2">DFI.6.1</strain>
    </source>
</reference>
<name>A0ABT1SMJ2_9FIRM</name>
<dbReference type="SUPFAM" id="SSF102891">
    <property type="entry name" value="Hypothetical protein Ta1206"/>
    <property type="match status" value="1"/>
</dbReference>
<evidence type="ECO:0000313" key="1">
    <source>
        <dbReference type="EMBL" id="MCQ5122441.1"/>
    </source>
</evidence>